<dbReference type="OrthoDB" id="1089471at2"/>
<accession>A0A1M6GDF0</accession>
<dbReference type="EMBL" id="FQZS01000015">
    <property type="protein sequence ID" value="SHJ07963.1"/>
    <property type="molecule type" value="Genomic_DNA"/>
</dbReference>
<proteinExistence type="predicted"/>
<organism evidence="2 3">
    <name type="scientific">Lutispora thermophila DSM 19022</name>
    <dbReference type="NCBI Taxonomy" id="1122184"/>
    <lineage>
        <taxon>Bacteria</taxon>
        <taxon>Bacillati</taxon>
        <taxon>Bacillota</taxon>
        <taxon>Clostridia</taxon>
        <taxon>Lutisporales</taxon>
        <taxon>Lutisporaceae</taxon>
        <taxon>Lutispora</taxon>
    </lineage>
</organism>
<protein>
    <submittedName>
        <fullName evidence="2">Uncharacterized protein</fullName>
    </submittedName>
</protein>
<evidence type="ECO:0000313" key="3">
    <source>
        <dbReference type="Proteomes" id="UP000184442"/>
    </source>
</evidence>
<keyword evidence="1" id="KW-0472">Membrane</keyword>
<evidence type="ECO:0000256" key="1">
    <source>
        <dbReference type="SAM" id="Phobius"/>
    </source>
</evidence>
<reference evidence="2 3" key="1">
    <citation type="submission" date="2016-11" db="EMBL/GenBank/DDBJ databases">
        <authorList>
            <person name="Jaros S."/>
            <person name="Januszkiewicz K."/>
            <person name="Wedrychowicz H."/>
        </authorList>
    </citation>
    <scope>NUCLEOTIDE SEQUENCE [LARGE SCALE GENOMIC DNA]</scope>
    <source>
        <strain evidence="2 3">DSM 19022</strain>
    </source>
</reference>
<gene>
    <name evidence="2" type="ORF">SAMN02745176_02324</name>
</gene>
<sequence length="195" mass="22718">MKLNKKIIIIYIAFMATICLVFFGKSFKVDREHFEQLLTIIKKSSLYMKIMDNKDMEKKHEEGNVAEKSSDEPIKETIENISKKFINSCFARNESNVVSLLAKETDYIRSPDGSSFIRYTGDGLLVEGYMDTDKNLADYRQRWCYIEGDKALAGVEITLKGQDVPVIWYLYYKKENGQWKLYMLENDYNPTKPAL</sequence>
<evidence type="ECO:0000313" key="2">
    <source>
        <dbReference type="EMBL" id="SHJ07963.1"/>
    </source>
</evidence>
<feature type="transmembrane region" description="Helical" evidence="1">
    <location>
        <begin position="7"/>
        <end position="24"/>
    </location>
</feature>
<dbReference type="RefSeq" id="WP_073026369.1">
    <property type="nucleotide sequence ID" value="NZ_FQZS01000015.1"/>
</dbReference>
<keyword evidence="3" id="KW-1185">Reference proteome</keyword>
<name>A0A1M6GDF0_9FIRM</name>
<keyword evidence="1" id="KW-0812">Transmembrane</keyword>
<keyword evidence="1" id="KW-1133">Transmembrane helix</keyword>
<dbReference type="Proteomes" id="UP000184442">
    <property type="component" value="Unassembled WGS sequence"/>
</dbReference>
<dbReference type="AlphaFoldDB" id="A0A1M6GDF0"/>